<gene>
    <name evidence="1" type="ORF">G3569_02450</name>
</gene>
<dbReference type="SUPFAM" id="SSF49464">
    <property type="entry name" value="Carboxypeptidase regulatory domain-like"/>
    <property type="match status" value="1"/>
</dbReference>
<keyword evidence="1" id="KW-0121">Carboxypeptidase</keyword>
<evidence type="ECO:0000313" key="2">
    <source>
        <dbReference type="Proteomes" id="UP000479132"/>
    </source>
</evidence>
<dbReference type="GO" id="GO:0004180">
    <property type="term" value="F:carboxypeptidase activity"/>
    <property type="evidence" value="ECO:0007669"/>
    <property type="project" value="UniProtKB-KW"/>
</dbReference>
<dbReference type="SUPFAM" id="SSF56935">
    <property type="entry name" value="Porins"/>
    <property type="match status" value="1"/>
</dbReference>
<dbReference type="InterPro" id="IPR008969">
    <property type="entry name" value="CarboxyPept-like_regulatory"/>
</dbReference>
<dbReference type="Proteomes" id="UP000479132">
    <property type="component" value="Unassembled WGS sequence"/>
</dbReference>
<keyword evidence="1" id="KW-0378">Hydrolase</keyword>
<sequence length="886" mass="100882">MKLKRSILFFFQVMAILVFFPLMVHAQFTIKGYVTDSEGDELGGATVVLKDSINNIIDYDITTSGNFKIQGTDYDGTSLLNVRFLGYQPIVDTLKIHENLAITKKYVLQDSSYSLNEVKVTEEISWEVSQKGDTTSYNVSGFIDGTEHVVEDVLKKLPGFQVTDKGNVLFKGENIKKILIEGGDLFGESYKIPSKNIKAGTIENIEAIENYLDNEKLKGIKDSDLTIVNLQLKDKSLFNPSLNNSLKYGYSDYYDIESDFIMTGRILKNFTVVNGNSIGEKGVITSGHNIPTEGILPQKVDAIIFESPIRKTSIFSDIEKRRMNDNSVWSGSFNNLIKLDDKSKARVKYSFLSGKNKFHENTQKNYLLNQNSFSVNEERKLIQKPFKHVGQLYIDYNVFKNGKIRMNNIFNISSGSRIRSINSNIYTYTEDLSNNNLEYSTNLEYTHRLTSKSALIARASYLFSSHDQSFELRNSDLSNSLTQENGIGHDYINISGKYLLSLGSDEFSISGKYTNRKRDFSSTITEGKLTDTLSVGNYINNISSVDETTAIKGEYEYNINSWKFDFNLGYVSKRFNSLDDRNDLRNNIQYLEPILSFRKRFLDSQAEWAFNYSYKKDFIDIGEVYPNNILLDYRTLGKGLNKVSIVSKHTLLGILSYSDIFDKLITASLSLFHSSHDKAIGSISIYEPAINNISKVYTPGNKNTNIGLSIDKYVDVLRGTFVITSNFSWFEYYNYINDLALRHNLASSSKYSLTYRTDWDTPVDLEVGINYRISKYASDKTSDINSSSIFPLLEIVYKPTSKFLISIDSKSYQYFSNSSNKIDSMILIDSLLEYKYLKNKLSFSVKGSNLLGQNKFKQQINGYYYTSVTSRKVRSTSILFGVEFSF</sequence>
<dbReference type="Pfam" id="PF13715">
    <property type="entry name" value="CarbopepD_reg_2"/>
    <property type="match status" value="1"/>
</dbReference>
<accession>A0A6M1T9Z9</accession>
<organism evidence="1 2">
    <name type="scientific">Fodinibius halophilus</name>
    <dbReference type="NCBI Taxonomy" id="1736908"/>
    <lineage>
        <taxon>Bacteria</taxon>
        <taxon>Pseudomonadati</taxon>
        <taxon>Balneolota</taxon>
        <taxon>Balneolia</taxon>
        <taxon>Balneolales</taxon>
        <taxon>Balneolaceae</taxon>
        <taxon>Fodinibius</taxon>
    </lineage>
</organism>
<reference evidence="1 2" key="1">
    <citation type="submission" date="2020-02" db="EMBL/GenBank/DDBJ databases">
        <title>Aliifodinibius halophilus 2W32, complete genome.</title>
        <authorList>
            <person name="Li Y."/>
            <person name="Wu S."/>
        </authorList>
    </citation>
    <scope>NUCLEOTIDE SEQUENCE [LARGE SCALE GENOMIC DNA]</scope>
    <source>
        <strain evidence="1 2">2W32</strain>
    </source>
</reference>
<dbReference type="AlphaFoldDB" id="A0A6M1T9Z9"/>
<protein>
    <submittedName>
        <fullName evidence="1">Carboxypeptidase-like regulatory domain-containing protein</fullName>
    </submittedName>
</protein>
<dbReference type="RefSeq" id="WP_165265733.1">
    <property type="nucleotide sequence ID" value="NZ_JAALLS010000002.1"/>
</dbReference>
<keyword evidence="2" id="KW-1185">Reference proteome</keyword>
<evidence type="ECO:0000313" key="1">
    <source>
        <dbReference type="EMBL" id="NGP87202.1"/>
    </source>
</evidence>
<name>A0A6M1T9Z9_9BACT</name>
<comment type="caution">
    <text evidence="1">The sequence shown here is derived from an EMBL/GenBank/DDBJ whole genome shotgun (WGS) entry which is preliminary data.</text>
</comment>
<dbReference type="EMBL" id="JAALLS010000002">
    <property type="protein sequence ID" value="NGP87202.1"/>
    <property type="molecule type" value="Genomic_DNA"/>
</dbReference>
<keyword evidence="1" id="KW-0645">Protease</keyword>
<proteinExistence type="predicted"/>